<evidence type="ECO:0000256" key="2">
    <source>
        <dbReference type="SAM" id="SignalP"/>
    </source>
</evidence>
<evidence type="ECO:0000256" key="1">
    <source>
        <dbReference type="PROSITE-ProRule" id="PRU00473"/>
    </source>
</evidence>
<dbReference type="Proteomes" id="UP000823865">
    <property type="component" value="Unassembled WGS sequence"/>
</dbReference>
<keyword evidence="1" id="KW-0472">Membrane</keyword>
<dbReference type="Pfam" id="PF00691">
    <property type="entry name" value="OmpA"/>
    <property type="match status" value="1"/>
</dbReference>
<dbReference type="PANTHER" id="PTHR30329:SF21">
    <property type="entry name" value="LIPOPROTEIN YIAD-RELATED"/>
    <property type="match status" value="1"/>
</dbReference>
<dbReference type="AlphaFoldDB" id="A0A9E2P0S3"/>
<dbReference type="GO" id="GO:0016020">
    <property type="term" value="C:membrane"/>
    <property type="evidence" value="ECO:0007669"/>
    <property type="project" value="UniProtKB-UniRule"/>
</dbReference>
<dbReference type="SUPFAM" id="SSF103088">
    <property type="entry name" value="OmpA-like"/>
    <property type="match status" value="1"/>
</dbReference>
<evidence type="ECO:0000313" key="5">
    <source>
        <dbReference type="Proteomes" id="UP000823865"/>
    </source>
</evidence>
<name>A0A9E2P0S3_9BACT</name>
<comment type="caution">
    <text evidence="4">The sequence shown here is derived from an EMBL/GenBank/DDBJ whole genome shotgun (WGS) entry which is preliminary data.</text>
</comment>
<dbReference type="PROSITE" id="PS51257">
    <property type="entry name" value="PROKAR_LIPOPROTEIN"/>
    <property type="match status" value="1"/>
</dbReference>
<feature type="signal peptide" evidence="2">
    <location>
        <begin position="1"/>
        <end position="21"/>
    </location>
</feature>
<reference evidence="4" key="2">
    <citation type="submission" date="2021-04" db="EMBL/GenBank/DDBJ databases">
        <authorList>
            <person name="Gilroy R."/>
        </authorList>
    </citation>
    <scope>NUCLEOTIDE SEQUENCE</scope>
    <source>
        <strain evidence="4">G3-2149</strain>
    </source>
</reference>
<dbReference type="InterPro" id="IPR036737">
    <property type="entry name" value="OmpA-like_sf"/>
</dbReference>
<evidence type="ECO:0000259" key="3">
    <source>
        <dbReference type="PROSITE" id="PS51123"/>
    </source>
</evidence>
<evidence type="ECO:0000313" key="4">
    <source>
        <dbReference type="EMBL" id="MBU3852817.1"/>
    </source>
</evidence>
<feature type="domain" description="OmpA-like" evidence="3">
    <location>
        <begin position="101"/>
        <end position="228"/>
    </location>
</feature>
<protein>
    <submittedName>
        <fullName evidence="4">OmpA family protein</fullName>
    </submittedName>
</protein>
<dbReference type="PANTHER" id="PTHR30329">
    <property type="entry name" value="STATOR ELEMENT OF FLAGELLAR MOTOR COMPLEX"/>
    <property type="match status" value="1"/>
</dbReference>
<keyword evidence="2" id="KW-0732">Signal</keyword>
<sequence length="240" mass="24504">MKGMKLTAGFLCFSLVLSSCGMSNTGKGSLIGAGGGAALGSLIGALASQNKGKGAAIGAAIGSAVGVTAGALIGKKMDKAKEEAEKIANAQVESVTDANGLQAVKVTFDSGILFNTSSSTLSTTAQSSLKNFATNVLRPNTDMDVAIKGYTDNQGWKNSTAEQSVQKNITLSLQRAQAVESYLRAQGVGSSQIKSVEGLGEANPVADNSTASGRQQNRRVEVYLYASEAMIKAAEAGTLQ</sequence>
<dbReference type="Pfam" id="PF13488">
    <property type="entry name" value="Gly-zipper_Omp"/>
    <property type="match status" value="1"/>
</dbReference>
<organism evidence="4 5">
    <name type="scientific">Candidatus Paraprevotella stercoravium</name>
    <dbReference type="NCBI Taxonomy" id="2838725"/>
    <lineage>
        <taxon>Bacteria</taxon>
        <taxon>Pseudomonadati</taxon>
        <taxon>Bacteroidota</taxon>
        <taxon>Bacteroidia</taxon>
        <taxon>Bacteroidales</taxon>
        <taxon>Prevotellaceae</taxon>
        <taxon>Paraprevotella</taxon>
    </lineage>
</organism>
<feature type="chain" id="PRO_5038847419" evidence="2">
    <location>
        <begin position="22"/>
        <end position="240"/>
    </location>
</feature>
<dbReference type="Gene3D" id="3.30.1330.60">
    <property type="entry name" value="OmpA-like domain"/>
    <property type="match status" value="1"/>
</dbReference>
<dbReference type="InterPro" id="IPR006665">
    <property type="entry name" value="OmpA-like"/>
</dbReference>
<dbReference type="PROSITE" id="PS51123">
    <property type="entry name" value="OMPA_2"/>
    <property type="match status" value="1"/>
</dbReference>
<proteinExistence type="predicted"/>
<dbReference type="CDD" id="cd07185">
    <property type="entry name" value="OmpA_C-like"/>
    <property type="match status" value="1"/>
</dbReference>
<gene>
    <name evidence="4" type="ORF">H9789_03130</name>
</gene>
<accession>A0A9E2P0S3</accession>
<dbReference type="InterPro" id="IPR039567">
    <property type="entry name" value="Gly-zipper"/>
</dbReference>
<dbReference type="EMBL" id="JAHLFU010000057">
    <property type="protein sequence ID" value="MBU3852817.1"/>
    <property type="molecule type" value="Genomic_DNA"/>
</dbReference>
<dbReference type="InterPro" id="IPR050330">
    <property type="entry name" value="Bact_OuterMem_StrucFunc"/>
</dbReference>
<reference evidence="4" key="1">
    <citation type="journal article" date="2021" name="PeerJ">
        <title>Extensive microbial diversity within the chicken gut microbiome revealed by metagenomics and culture.</title>
        <authorList>
            <person name="Gilroy R."/>
            <person name="Ravi A."/>
            <person name="Getino M."/>
            <person name="Pursley I."/>
            <person name="Horton D.L."/>
            <person name="Alikhan N.F."/>
            <person name="Baker D."/>
            <person name="Gharbi K."/>
            <person name="Hall N."/>
            <person name="Watson M."/>
            <person name="Adriaenssens E.M."/>
            <person name="Foster-Nyarko E."/>
            <person name="Jarju S."/>
            <person name="Secka A."/>
            <person name="Antonio M."/>
            <person name="Oren A."/>
            <person name="Chaudhuri R.R."/>
            <person name="La Ragione R."/>
            <person name="Hildebrand F."/>
            <person name="Pallen M.J."/>
        </authorList>
    </citation>
    <scope>NUCLEOTIDE SEQUENCE</scope>
    <source>
        <strain evidence="4">G3-2149</strain>
    </source>
</reference>